<sequence>MALISGRVPAGHAVVTRIARRGISSIGSSVTPFWPTELDASVSDGSLKNSLGSLGSLGSAERTAFLPGRGIALSGDLADFAGRKPTPLSLTEILGMKTPERLQSILQEELPVRLANRIAHLDMLPDLEDMSDILSVRGDFSAAFQEVRQAKPEDFKDVIRSFKKRNEDHALRLTRGMAAWSDLQRTKGEPYEETRAFVDSFLNRLFLSRIGMETLTSQYLALSKCPDGMVDVTCDPCKVCASAAKQVTELAGEYFASVPRVEISFHGSEKARKLPLIPHYLFYIVAELLKNSFRAVAETHLASGATGNPEPLQIRVACDEAQVALLIMDRGGGIPFERQPHVWSYMYSTARGNQICQETGHMLDQGTASPTPFSGYGVGLPLSRLYAEYLGGSLHLMSMPNFGTHAYLFLQQSSDREEALPNYVNWLRKRKLREEIQHYESSEKIAAASRDYAEALRFKALSAEAQVELSKLEA</sequence>
<keyword evidence="2 8" id="KW-0808">Transferase</keyword>
<reference evidence="10" key="1">
    <citation type="submission" date="2022-10" db="EMBL/GenBank/DDBJ databases">
        <authorList>
            <person name="Chen Y."/>
            <person name="Dougan E. K."/>
            <person name="Chan C."/>
            <person name="Rhodes N."/>
            <person name="Thang M."/>
        </authorList>
    </citation>
    <scope>NUCLEOTIDE SEQUENCE</scope>
</reference>
<dbReference type="InterPro" id="IPR036784">
    <property type="entry name" value="AK/P_DHK_N_sf"/>
</dbReference>
<dbReference type="Proteomes" id="UP001152797">
    <property type="component" value="Unassembled WGS sequence"/>
</dbReference>
<comment type="caution">
    <text evidence="10">The sequence shown here is derived from an EMBL/GenBank/DDBJ whole genome shotgun (WGS) entry which is preliminary data.</text>
</comment>
<dbReference type="PROSITE" id="PS50109">
    <property type="entry name" value="HIS_KIN"/>
    <property type="match status" value="1"/>
</dbReference>
<dbReference type="GO" id="GO:0004740">
    <property type="term" value="F:pyruvate dehydrogenase (acetyl-transferring) kinase activity"/>
    <property type="evidence" value="ECO:0007669"/>
    <property type="project" value="UniProtKB-EC"/>
</dbReference>
<dbReference type="GO" id="GO:0010906">
    <property type="term" value="P:regulation of glucose metabolic process"/>
    <property type="evidence" value="ECO:0007669"/>
    <property type="project" value="TreeGrafter"/>
</dbReference>
<dbReference type="SUPFAM" id="SSF69012">
    <property type="entry name" value="alpha-ketoacid dehydrogenase kinase, N-terminal domain"/>
    <property type="match status" value="1"/>
</dbReference>
<gene>
    <name evidence="10" type="ORF">C1SCF055_LOCUS43229</name>
</gene>
<dbReference type="InterPro" id="IPR018955">
    <property type="entry name" value="BCDHK/PDK_N"/>
</dbReference>
<comment type="catalytic activity">
    <reaction evidence="7">
        <text>L-seryl-[pyruvate dehydrogenase E1 alpha subunit] + ATP = O-phospho-L-seryl-[pyruvate dehydrogenase E1 alpha subunit] + ADP + H(+)</text>
        <dbReference type="Rhea" id="RHEA:23052"/>
        <dbReference type="Rhea" id="RHEA-COMP:13689"/>
        <dbReference type="Rhea" id="RHEA-COMP:13690"/>
        <dbReference type="ChEBI" id="CHEBI:15378"/>
        <dbReference type="ChEBI" id="CHEBI:29999"/>
        <dbReference type="ChEBI" id="CHEBI:30616"/>
        <dbReference type="ChEBI" id="CHEBI:83421"/>
        <dbReference type="ChEBI" id="CHEBI:456216"/>
        <dbReference type="EC" id="2.7.11.2"/>
    </reaction>
</comment>
<dbReference type="EC" id="2.7.11.-" evidence="8"/>
<keyword evidence="12" id="KW-1185">Reference proteome</keyword>
<evidence type="ECO:0000259" key="9">
    <source>
        <dbReference type="PROSITE" id="PS50109"/>
    </source>
</evidence>
<evidence type="ECO:0000256" key="8">
    <source>
        <dbReference type="RuleBase" id="RU366032"/>
    </source>
</evidence>
<evidence type="ECO:0000256" key="1">
    <source>
        <dbReference type="ARBA" id="ARBA00006155"/>
    </source>
</evidence>
<evidence type="ECO:0000256" key="7">
    <source>
        <dbReference type="ARBA" id="ARBA00048201"/>
    </source>
</evidence>
<accession>A0A9P1M181</accession>
<keyword evidence="5 8" id="KW-0067">ATP-binding</keyword>
<dbReference type="InterPro" id="IPR005467">
    <property type="entry name" value="His_kinase_dom"/>
</dbReference>
<feature type="domain" description="Histidine kinase" evidence="9">
    <location>
        <begin position="281"/>
        <end position="414"/>
    </location>
</feature>
<keyword evidence="3 8" id="KW-0547">Nucleotide-binding</keyword>
<evidence type="ECO:0000256" key="6">
    <source>
        <dbReference type="ARBA" id="ARBA00023128"/>
    </source>
</evidence>
<comment type="subcellular location">
    <subcellularLocation>
        <location evidence="8">Mitochondrion matrix</location>
    </subcellularLocation>
</comment>
<dbReference type="SMART" id="SM00387">
    <property type="entry name" value="HATPase_c"/>
    <property type="match status" value="1"/>
</dbReference>
<dbReference type="InterPro" id="IPR036890">
    <property type="entry name" value="HATPase_C_sf"/>
</dbReference>
<keyword evidence="6 8" id="KW-0496">Mitochondrion</keyword>
<dbReference type="EMBL" id="CAMXCT010006708">
    <property type="protein sequence ID" value="CAI4018681.1"/>
    <property type="molecule type" value="Genomic_DNA"/>
</dbReference>
<reference evidence="11" key="2">
    <citation type="submission" date="2024-04" db="EMBL/GenBank/DDBJ databases">
        <authorList>
            <person name="Chen Y."/>
            <person name="Shah S."/>
            <person name="Dougan E. K."/>
            <person name="Thang M."/>
            <person name="Chan C."/>
        </authorList>
    </citation>
    <scope>NUCLEOTIDE SEQUENCE [LARGE SCALE GENOMIC DNA]</scope>
</reference>
<protein>
    <recommendedName>
        <fullName evidence="8">Protein-serine/threonine kinase</fullName>
        <ecNumber evidence="8">2.7.11.-</ecNumber>
    </recommendedName>
</protein>
<dbReference type="PANTHER" id="PTHR11947">
    <property type="entry name" value="PYRUVATE DEHYDROGENASE KINASE"/>
    <property type="match status" value="1"/>
</dbReference>
<dbReference type="PANTHER" id="PTHR11947:SF3">
    <property type="entry name" value="[PYRUVATE DEHYDROGENASE (ACETYL-TRANSFERRING)] KINASE, MITOCHONDRIAL"/>
    <property type="match status" value="1"/>
</dbReference>
<evidence type="ECO:0000313" key="11">
    <source>
        <dbReference type="EMBL" id="CAL1172056.1"/>
    </source>
</evidence>
<evidence type="ECO:0000256" key="2">
    <source>
        <dbReference type="ARBA" id="ARBA00022679"/>
    </source>
</evidence>
<dbReference type="GO" id="GO:0005524">
    <property type="term" value="F:ATP binding"/>
    <property type="evidence" value="ECO:0007669"/>
    <property type="project" value="UniProtKB-UniRule"/>
</dbReference>
<evidence type="ECO:0000256" key="5">
    <source>
        <dbReference type="ARBA" id="ARBA00022840"/>
    </source>
</evidence>
<dbReference type="EMBL" id="CAMXCT020006708">
    <property type="protein sequence ID" value="CAL1172056.1"/>
    <property type="molecule type" value="Genomic_DNA"/>
</dbReference>
<dbReference type="InterPro" id="IPR003594">
    <property type="entry name" value="HATPase_dom"/>
</dbReference>
<dbReference type="SUPFAM" id="SSF55874">
    <property type="entry name" value="ATPase domain of HSP90 chaperone/DNA topoisomerase II/histidine kinase"/>
    <property type="match status" value="1"/>
</dbReference>
<dbReference type="AlphaFoldDB" id="A0A9P1M181"/>
<proteinExistence type="inferred from homology"/>
<name>A0A9P1M181_9DINO</name>
<dbReference type="Gene3D" id="3.30.565.10">
    <property type="entry name" value="Histidine kinase-like ATPase, C-terminal domain"/>
    <property type="match status" value="1"/>
</dbReference>
<evidence type="ECO:0000256" key="3">
    <source>
        <dbReference type="ARBA" id="ARBA00022741"/>
    </source>
</evidence>
<evidence type="ECO:0000313" key="12">
    <source>
        <dbReference type="Proteomes" id="UP001152797"/>
    </source>
</evidence>
<evidence type="ECO:0000256" key="4">
    <source>
        <dbReference type="ARBA" id="ARBA00022777"/>
    </source>
</evidence>
<dbReference type="Gene3D" id="1.20.140.20">
    <property type="entry name" value="Alpha-ketoacid/pyruvate dehydrogenase kinase, N-terminal domain"/>
    <property type="match status" value="1"/>
</dbReference>
<keyword evidence="4 8" id="KW-0418">Kinase</keyword>
<evidence type="ECO:0000313" key="10">
    <source>
        <dbReference type="EMBL" id="CAI4018681.1"/>
    </source>
</evidence>
<dbReference type="Pfam" id="PF02518">
    <property type="entry name" value="HATPase_c"/>
    <property type="match status" value="1"/>
</dbReference>
<organism evidence="10">
    <name type="scientific">Cladocopium goreaui</name>
    <dbReference type="NCBI Taxonomy" id="2562237"/>
    <lineage>
        <taxon>Eukaryota</taxon>
        <taxon>Sar</taxon>
        <taxon>Alveolata</taxon>
        <taxon>Dinophyceae</taxon>
        <taxon>Suessiales</taxon>
        <taxon>Symbiodiniaceae</taxon>
        <taxon>Cladocopium</taxon>
    </lineage>
</organism>
<dbReference type="Pfam" id="PF10436">
    <property type="entry name" value="BCDHK_Adom3"/>
    <property type="match status" value="1"/>
</dbReference>
<dbReference type="InterPro" id="IPR039028">
    <property type="entry name" value="BCKD/PDK"/>
</dbReference>
<comment type="similarity">
    <text evidence="1 8">Belongs to the PDK/BCKDK protein kinase family.</text>
</comment>
<dbReference type="OrthoDB" id="241648at2759"/>
<dbReference type="GO" id="GO:0005759">
    <property type="term" value="C:mitochondrial matrix"/>
    <property type="evidence" value="ECO:0007669"/>
    <property type="project" value="UniProtKB-SubCell"/>
</dbReference>
<dbReference type="EMBL" id="CAMXCT030006708">
    <property type="protein sequence ID" value="CAL4805993.1"/>
    <property type="molecule type" value="Genomic_DNA"/>
</dbReference>